<keyword evidence="8 10" id="KW-0503">Monooxygenase</keyword>
<evidence type="ECO:0000256" key="9">
    <source>
        <dbReference type="PIRSR" id="PIRSR602401-1"/>
    </source>
</evidence>
<dbReference type="SUPFAM" id="SSF48264">
    <property type="entry name" value="Cytochrome P450"/>
    <property type="match status" value="1"/>
</dbReference>
<evidence type="ECO:0000313" key="13">
    <source>
        <dbReference type="Proteomes" id="UP000053593"/>
    </source>
</evidence>
<dbReference type="EMBL" id="KN834782">
    <property type="protein sequence ID" value="KIK58872.1"/>
    <property type="molecule type" value="Genomic_DNA"/>
</dbReference>
<keyword evidence="13" id="KW-1185">Reference proteome</keyword>
<keyword evidence="11" id="KW-0812">Transmembrane</keyword>
<evidence type="ECO:0008006" key="14">
    <source>
        <dbReference type="Google" id="ProtNLM"/>
    </source>
</evidence>
<dbReference type="InterPro" id="IPR002401">
    <property type="entry name" value="Cyt_P450_E_grp-I"/>
</dbReference>
<comment type="similarity">
    <text evidence="3 10">Belongs to the cytochrome P450 family.</text>
</comment>
<comment type="cofactor">
    <cofactor evidence="1 9">
        <name>heme</name>
        <dbReference type="ChEBI" id="CHEBI:30413"/>
    </cofactor>
</comment>
<feature type="transmembrane region" description="Helical" evidence="11">
    <location>
        <begin position="184"/>
        <end position="207"/>
    </location>
</feature>
<dbReference type="GO" id="GO:0005506">
    <property type="term" value="F:iron ion binding"/>
    <property type="evidence" value="ECO:0007669"/>
    <property type="project" value="InterPro"/>
</dbReference>
<evidence type="ECO:0000256" key="10">
    <source>
        <dbReference type="RuleBase" id="RU000461"/>
    </source>
</evidence>
<reference evidence="12 13" key="1">
    <citation type="submission" date="2014-04" db="EMBL/GenBank/DDBJ databases">
        <title>Evolutionary Origins and Diversification of the Mycorrhizal Mutualists.</title>
        <authorList>
            <consortium name="DOE Joint Genome Institute"/>
            <consortium name="Mycorrhizal Genomics Consortium"/>
            <person name="Kohler A."/>
            <person name="Kuo A."/>
            <person name="Nagy L.G."/>
            <person name="Floudas D."/>
            <person name="Copeland A."/>
            <person name="Barry K.W."/>
            <person name="Cichocki N."/>
            <person name="Veneault-Fourrey C."/>
            <person name="LaButti K."/>
            <person name="Lindquist E.A."/>
            <person name="Lipzen A."/>
            <person name="Lundell T."/>
            <person name="Morin E."/>
            <person name="Murat C."/>
            <person name="Riley R."/>
            <person name="Ohm R."/>
            <person name="Sun H."/>
            <person name="Tunlid A."/>
            <person name="Henrissat B."/>
            <person name="Grigoriev I.V."/>
            <person name="Hibbett D.S."/>
            <person name="Martin F."/>
        </authorList>
    </citation>
    <scope>NUCLEOTIDE SEQUENCE [LARGE SCALE GENOMIC DNA]</scope>
    <source>
        <strain evidence="12 13">FD-317 M1</strain>
    </source>
</reference>
<evidence type="ECO:0000256" key="1">
    <source>
        <dbReference type="ARBA" id="ARBA00001971"/>
    </source>
</evidence>
<dbReference type="OrthoDB" id="2789670at2759"/>
<organism evidence="12 13">
    <name type="scientific">Collybiopsis luxurians FD-317 M1</name>
    <dbReference type="NCBI Taxonomy" id="944289"/>
    <lineage>
        <taxon>Eukaryota</taxon>
        <taxon>Fungi</taxon>
        <taxon>Dikarya</taxon>
        <taxon>Basidiomycota</taxon>
        <taxon>Agaricomycotina</taxon>
        <taxon>Agaricomycetes</taxon>
        <taxon>Agaricomycetidae</taxon>
        <taxon>Agaricales</taxon>
        <taxon>Marasmiineae</taxon>
        <taxon>Omphalotaceae</taxon>
        <taxon>Collybiopsis</taxon>
        <taxon>Collybiopsis luxurians</taxon>
    </lineage>
</organism>
<evidence type="ECO:0000256" key="11">
    <source>
        <dbReference type="SAM" id="Phobius"/>
    </source>
</evidence>
<feature type="transmembrane region" description="Helical" evidence="11">
    <location>
        <begin position="219"/>
        <end position="247"/>
    </location>
</feature>
<accession>A0A0D0CKA9</accession>
<proteinExistence type="inferred from homology"/>
<dbReference type="InterPro" id="IPR001128">
    <property type="entry name" value="Cyt_P450"/>
</dbReference>
<dbReference type="InterPro" id="IPR017972">
    <property type="entry name" value="Cyt_P450_CS"/>
</dbReference>
<dbReference type="HOGENOM" id="CLU_001570_2_0_1"/>
<protein>
    <recommendedName>
        <fullName evidence="14">Cytochrome P450</fullName>
    </recommendedName>
</protein>
<keyword evidence="6 10" id="KW-0560">Oxidoreductase</keyword>
<dbReference type="GO" id="GO:0016705">
    <property type="term" value="F:oxidoreductase activity, acting on paired donors, with incorporation or reduction of molecular oxygen"/>
    <property type="evidence" value="ECO:0007669"/>
    <property type="project" value="InterPro"/>
</dbReference>
<keyword evidence="11" id="KW-1133">Transmembrane helix</keyword>
<evidence type="ECO:0000256" key="3">
    <source>
        <dbReference type="ARBA" id="ARBA00010617"/>
    </source>
</evidence>
<dbReference type="PANTHER" id="PTHR46300">
    <property type="entry name" value="P450, PUTATIVE (EUROFUNG)-RELATED-RELATED"/>
    <property type="match status" value="1"/>
</dbReference>
<evidence type="ECO:0000256" key="4">
    <source>
        <dbReference type="ARBA" id="ARBA00022617"/>
    </source>
</evidence>
<dbReference type="AlphaFoldDB" id="A0A0D0CKA9"/>
<evidence type="ECO:0000256" key="6">
    <source>
        <dbReference type="ARBA" id="ARBA00023002"/>
    </source>
</evidence>
<feature type="binding site" description="axial binding residue" evidence="9">
    <location>
        <position position="376"/>
    </location>
    <ligand>
        <name>heme</name>
        <dbReference type="ChEBI" id="CHEBI:30413"/>
    </ligand>
    <ligandPart>
        <name>Fe</name>
        <dbReference type="ChEBI" id="CHEBI:18248"/>
    </ligandPart>
</feature>
<evidence type="ECO:0000256" key="7">
    <source>
        <dbReference type="ARBA" id="ARBA00023004"/>
    </source>
</evidence>
<evidence type="ECO:0000313" key="12">
    <source>
        <dbReference type="EMBL" id="KIK58872.1"/>
    </source>
</evidence>
<sequence length="399" mass="45581">MADELVRFADGLALTPHNNRFVQMRKLLHTGLFGIELQKYWHPHEHHSHELVKTLVADPTNLVNAIRHHTGPVKLKMTFEYQTLPKEDPFLVLAQTVMSVFAETSQLGRWLVDIIPALCYIPDWVPGVKFKKSASEWRELHLKMIHGPYEWAKLNQDSPLLARPNFTSTMLAEYTQMSAEEENILIWSAASIFGSRFLLLSLVNAVQSLSIVTGGADTVIYWLTPIFLFSWNAFLQTVSAISTFYLAMALHPHIQIQAHQELDNVIGLRLPTLGDRLFLPYVEATMFEVLRWRPVGPLSVPHLASYNDNDMGYFIPKDSIVIANIWHYLYVTYREDMLHDPSIFPEPHKFIPERFLNSEKAKEAVKTVFGFGRRACPGQSFAELSMLTTYATALMVSLI</sequence>
<evidence type="ECO:0000256" key="5">
    <source>
        <dbReference type="ARBA" id="ARBA00022723"/>
    </source>
</evidence>
<dbReference type="GO" id="GO:0020037">
    <property type="term" value="F:heme binding"/>
    <property type="evidence" value="ECO:0007669"/>
    <property type="project" value="InterPro"/>
</dbReference>
<dbReference type="Gene3D" id="1.10.630.10">
    <property type="entry name" value="Cytochrome P450"/>
    <property type="match status" value="1"/>
</dbReference>
<dbReference type="PRINTS" id="PR00463">
    <property type="entry name" value="EP450I"/>
</dbReference>
<dbReference type="Pfam" id="PF00067">
    <property type="entry name" value="p450"/>
    <property type="match status" value="1"/>
</dbReference>
<name>A0A0D0CKA9_9AGAR</name>
<gene>
    <name evidence="12" type="ORF">GYMLUDRAFT_60415</name>
</gene>
<dbReference type="Proteomes" id="UP000053593">
    <property type="component" value="Unassembled WGS sequence"/>
</dbReference>
<keyword evidence="4 9" id="KW-0349">Heme</keyword>
<dbReference type="GO" id="GO:0004497">
    <property type="term" value="F:monooxygenase activity"/>
    <property type="evidence" value="ECO:0007669"/>
    <property type="project" value="UniProtKB-KW"/>
</dbReference>
<keyword evidence="11" id="KW-0472">Membrane</keyword>
<comment type="pathway">
    <text evidence="2">Secondary metabolite biosynthesis.</text>
</comment>
<evidence type="ECO:0000256" key="2">
    <source>
        <dbReference type="ARBA" id="ARBA00005179"/>
    </source>
</evidence>
<keyword evidence="7 9" id="KW-0408">Iron</keyword>
<dbReference type="InterPro" id="IPR036396">
    <property type="entry name" value="Cyt_P450_sf"/>
</dbReference>
<dbReference type="PROSITE" id="PS00086">
    <property type="entry name" value="CYTOCHROME_P450"/>
    <property type="match status" value="1"/>
</dbReference>
<evidence type="ECO:0000256" key="8">
    <source>
        <dbReference type="ARBA" id="ARBA00023033"/>
    </source>
</evidence>
<dbReference type="PRINTS" id="PR00385">
    <property type="entry name" value="P450"/>
</dbReference>
<dbReference type="PANTHER" id="PTHR46300:SF7">
    <property type="entry name" value="P450, PUTATIVE (EUROFUNG)-RELATED"/>
    <property type="match status" value="1"/>
</dbReference>
<dbReference type="InterPro" id="IPR050364">
    <property type="entry name" value="Cytochrome_P450_fung"/>
</dbReference>
<keyword evidence="5 9" id="KW-0479">Metal-binding</keyword>